<evidence type="ECO:0000313" key="2">
    <source>
        <dbReference type="EMBL" id="MFA0813852.1"/>
    </source>
</evidence>
<dbReference type="Proteomes" id="UP001569428">
    <property type="component" value="Unassembled WGS sequence"/>
</dbReference>
<keyword evidence="1" id="KW-0812">Transmembrane</keyword>
<dbReference type="RefSeq" id="WP_371841685.1">
    <property type="nucleotide sequence ID" value="NZ_JBGMEK010000153.1"/>
</dbReference>
<dbReference type="EMBL" id="JBGMEK010000153">
    <property type="protein sequence ID" value="MFA0813852.1"/>
    <property type="molecule type" value="Genomic_DNA"/>
</dbReference>
<feature type="transmembrane region" description="Helical" evidence="1">
    <location>
        <begin position="25"/>
        <end position="43"/>
    </location>
</feature>
<keyword evidence="1" id="KW-1133">Transmembrane helix</keyword>
<evidence type="ECO:0000256" key="1">
    <source>
        <dbReference type="SAM" id="Phobius"/>
    </source>
</evidence>
<accession>A0ABV4P646</accession>
<organism evidence="2 3">
    <name type="scientific">Microbulbifer epialgicus</name>
    <dbReference type="NCBI Taxonomy" id="393907"/>
    <lineage>
        <taxon>Bacteria</taxon>
        <taxon>Pseudomonadati</taxon>
        <taxon>Pseudomonadota</taxon>
        <taxon>Gammaproteobacteria</taxon>
        <taxon>Cellvibrionales</taxon>
        <taxon>Microbulbiferaceae</taxon>
        <taxon>Microbulbifer</taxon>
    </lineage>
</organism>
<comment type="caution">
    <text evidence="2">The sequence shown here is derived from an EMBL/GenBank/DDBJ whole genome shotgun (WGS) entry which is preliminary data.</text>
</comment>
<proteinExistence type="predicted"/>
<keyword evidence="1" id="KW-0472">Membrane</keyword>
<name>A0ABV4P646_9GAMM</name>
<keyword evidence="3" id="KW-1185">Reference proteome</keyword>
<reference evidence="2 3" key="1">
    <citation type="submission" date="2024-08" db="EMBL/GenBank/DDBJ databases">
        <authorList>
            <person name="Ishaq N."/>
        </authorList>
    </citation>
    <scope>NUCLEOTIDE SEQUENCE [LARGE SCALE GENOMIC DNA]</scope>
    <source>
        <strain evidence="2 3">DSM 18651</strain>
    </source>
</reference>
<gene>
    <name evidence="2" type="ORF">ACCI49_23555</name>
</gene>
<evidence type="ECO:0000313" key="3">
    <source>
        <dbReference type="Proteomes" id="UP001569428"/>
    </source>
</evidence>
<sequence>MKDKDICAEIRQLLFNDVPNTTGDIHILFGKFAGTFLISVWTGRFRKRRSSTFSPGIPSKLAGLVKDLKVFYLENEMGDCNVMHYVC</sequence>
<protein>
    <submittedName>
        <fullName evidence="2">Uncharacterized protein</fullName>
    </submittedName>
</protein>